<feature type="transmembrane region" description="Helical" evidence="6">
    <location>
        <begin position="75"/>
        <end position="97"/>
    </location>
</feature>
<keyword evidence="3 6" id="KW-0812">Transmembrane</keyword>
<organism evidence="7 8">
    <name type="scientific">Frateuria terrea</name>
    <dbReference type="NCBI Taxonomy" id="529704"/>
    <lineage>
        <taxon>Bacteria</taxon>
        <taxon>Pseudomonadati</taxon>
        <taxon>Pseudomonadota</taxon>
        <taxon>Gammaproteobacteria</taxon>
        <taxon>Lysobacterales</taxon>
        <taxon>Rhodanobacteraceae</taxon>
        <taxon>Frateuria</taxon>
    </lineage>
</organism>
<dbReference type="PANTHER" id="PTHR30561:SF9">
    <property type="entry name" value="4-AMINO-4-DEOXY-L-ARABINOSE-PHOSPHOUNDECAPRENOL FLIPPASE SUBUNIT ARNF-RELATED"/>
    <property type="match status" value="1"/>
</dbReference>
<evidence type="ECO:0000256" key="6">
    <source>
        <dbReference type="SAM" id="Phobius"/>
    </source>
</evidence>
<evidence type="ECO:0000313" key="8">
    <source>
        <dbReference type="Proteomes" id="UP000199420"/>
    </source>
</evidence>
<accession>A0A1H6W141</accession>
<keyword evidence="5 6" id="KW-0472">Membrane</keyword>
<name>A0A1H6W141_9GAMM</name>
<dbReference type="Gene3D" id="1.10.3730.20">
    <property type="match status" value="1"/>
</dbReference>
<evidence type="ECO:0000256" key="5">
    <source>
        <dbReference type="ARBA" id="ARBA00023136"/>
    </source>
</evidence>
<evidence type="ECO:0000256" key="1">
    <source>
        <dbReference type="ARBA" id="ARBA00004651"/>
    </source>
</evidence>
<reference evidence="7 8" key="1">
    <citation type="submission" date="2016-10" db="EMBL/GenBank/DDBJ databases">
        <authorList>
            <person name="de Groot N.N."/>
        </authorList>
    </citation>
    <scope>NUCLEOTIDE SEQUENCE [LARGE SCALE GENOMIC DNA]</scope>
    <source>
        <strain evidence="7 8">DSM 26515</strain>
    </source>
</reference>
<feature type="transmembrane region" description="Helical" evidence="6">
    <location>
        <begin position="5"/>
        <end position="22"/>
    </location>
</feature>
<dbReference type="GO" id="GO:0005886">
    <property type="term" value="C:plasma membrane"/>
    <property type="evidence" value="ECO:0007669"/>
    <property type="project" value="UniProtKB-SubCell"/>
</dbReference>
<feature type="transmembrane region" description="Helical" evidence="6">
    <location>
        <begin position="103"/>
        <end position="121"/>
    </location>
</feature>
<dbReference type="PANTHER" id="PTHR30561">
    <property type="entry name" value="SMR FAMILY PROTON-DEPENDENT DRUG EFFLUX TRANSPORTER SUGE"/>
    <property type="match status" value="1"/>
</dbReference>
<dbReference type="Proteomes" id="UP000199420">
    <property type="component" value="Unassembled WGS sequence"/>
</dbReference>
<dbReference type="InterPro" id="IPR037185">
    <property type="entry name" value="EmrE-like"/>
</dbReference>
<dbReference type="AlphaFoldDB" id="A0A1H6W141"/>
<evidence type="ECO:0000313" key="7">
    <source>
        <dbReference type="EMBL" id="SEJ05995.1"/>
    </source>
</evidence>
<gene>
    <name evidence="7" type="ORF">SAMN04487997_2365</name>
</gene>
<dbReference type="STRING" id="529704.SAMN02927913_3288"/>
<feature type="transmembrane region" description="Helical" evidence="6">
    <location>
        <begin position="42"/>
        <end position="68"/>
    </location>
</feature>
<comment type="subcellular location">
    <subcellularLocation>
        <location evidence="1">Cell membrane</location>
        <topology evidence="1">Multi-pass membrane protein</topology>
    </subcellularLocation>
</comment>
<dbReference type="GO" id="GO:0022857">
    <property type="term" value="F:transmembrane transporter activity"/>
    <property type="evidence" value="ECO:0007669"/>
    <property type="project" value="InterPro"/>
</dbReference>
<proteinExistence type="predicted"/>
<dbReference type="SUPFAM" id="SSF103481">
    <property type="entry name" value="Multidrug resistance efflux transporter EmrE"/>
    <property type="match status" value="1"/>
</dbReference>
<dbReference type="EMBL" id="FNYC01000004">
    <property type="protein sequence ID" value="SEJ05995.1"/>
    <property type="molecule type" value="Genomic_DNA"/>
</dbReference>
<evidence type="ECO:0000256" key="3">
    <source>
        <dbReference type="ARBA" id="ARBA00022692"/>
    </source>
</evidence>
<protein>
    <submittedName>
        <fullName evidence="7">Small Multidrug Resistance protein</fullName>
    </submittedName>
</protein>
<keyword evidence="4 6" id="KW-1133">Transmembrane helix</keyword>
<sequence length="124" mass="13423">MIREILMIIFVTLSTLVSQLLVKNGVSVIGVRDPDLKGGRWLVAALLSPSIIGAIAIQGVGFLVWVVVVSRMKLGVAFAISGAFFYLFIALSSWMIYGEKLSAMQWTGLAMISSGVLMMIVDSR</sequence>
<keyword evidence="2" id="KW-1003">Cell membrane</keyword>
<evidence type="ECO:0000256" key="4">
    <source>
        <dbReference type="ARBA" id="ARBA00022989"/>
    </source>
</evidence>
<dbReference type="InterPro" id="IPR000390">
    <property type="entry name" value="Small_drug/metabolite_transptr"/>
</dbReference>
<keyword evidence="8" id="KW-1185">Reference proteome</keyword>
<evidence type="ECO:0000256" key="2">
    <source>
        <dbReference type="ARBA" id="ARBA00022475"/>
    </source>
</evidence>
<dbReference type="OrthoDB" id="5998172at2"/>